<sequence length="88" mass="9772">MCLGLRDWTATWAVFSYRNFNSATPEPSVLSIVALVECELLSLVRNVAWSVQNDCSTVRYARIGPRLPDAGILLLGLGVRMTRHVPAR</sequence>
<evidence type="ECO:0000313" key="1">
    <source>
        <dbReference type="EMBL" id="RAG82700.1"/>
    </source>
</evidence>
<name>A0A2X0K604_9ACTN</name>
<protein>
    <submittedName>
        <fullName evidence="1">Uncharacterized protein</fullName>
    </submittedName>
</protein>
<keyword evidence="2" id="KW-1185">Reference proteome</keyword>
<gene>
    <name evidence="1" type="ORF">DN069_26145</name>
</gene>
<accession>A0A2X0K604</accession>
<evidence type="ECO:0000313" key="2">
    <source>
        <dbReference type="Proteomes" id="UP000248889"/>
    </source>
</evidence>
<comment type="caution">
    <text evidence="1">The sequence shown here is derived from an EMBL/GenBank/DDBJ whole genome shotgun (WGS) entry which is preliminary data.</text>
</comment>
<dbReference type="EMBL" id="QKYN01000108">
    <property type="protein sequence ID" value="RAG82700.1"/>
    <property type="molecule type" value="Genomic_DNA"/>
</dbReference>
<reference evidence="1 2" key="1">
    <citation type="submission" date="2018-06" db="EMBL/GenBank/DDBJ databases">
        <title>Streptacidiphilus pinicola sp. nov., isolated from pine grove soil.</title>
        <authorList>
            <person name="Roh S.G."/>
            <person name="Park S."/>
            <person name="Kim M.-K."/>
            <person name="Yun B.-R."/>
            <person name="Park J."/>
            <person name="Kim M.J."/>
            <person name="Kim Y.S."/>
            <person name="Kim S.B."/>
        </authorList>
    </citation>
    <scope>NUCLEOTIDE SEQUENCE [LARGE SCALE GENOMIC DNA]</scope>
    <source>
        <strain evidence="1 2">MMS16-CNU450</strain>
    </source>
</reference>
<proteinExistence type="predicted"/>
<dbReference type="AlphaFoldDB" id="A0A2X0K604"/>
<dbReference type="Proteomes" id="UP000248889">
    <property type="component" value="Unassembled WGS sequence"/>
</dbReference>
<organism evidence="1 2">
    <name type="scientific">Streptacidiphilus pinicola</name>
    <dbReference type="NCBI Taxonomy" id="2219663"/>
    <lineage>
        <taxon>Bacteria</taxon>
        <taxon>Bacillati</taxon>
        <taxon>Actinomycetota</taxon>
        <taxon>Actinomycetes</taxon>
        <taxon>Kitasatosporales</taxon>
        <taxon>Streptomycetaceae</taxon>
        <taxon>Streptacidiphilus</taxon>
    </lineage>
</organism>